<feature type="domain" description="DC1" evidence="2">
    <location>
        <begin position="245"/>
        <end position="286"/>
    </location>
</feature>
<dbReference type="EMBL" id="GEVL01010528">
    <property type="protein sequence ID" value="JAU66813.1"/>
    <property type="molecule type" value="Transcribed_RNA"/>
</dbReference>
<evidence type="ECO:0008006" key="5">
    <source>
        <dbReference type="Google" id="ProtNLM"/>
    </source>
</evidence>
<name>A0A1J3HGY0_NOCCA</name>
<dbReference type="InterPro" id="IPR004146">
    <property type="entry name" value="DC1"/>
</dbReference>
<gene>
    <name evidence="4" type="ORF">LE_TR15460_c6_g1_i1_g.49081</name>
</gene>
<evidence type="ECO:0000313" key="4">
    <source>
        <dbReference type="EMBL" id="JAU66813.1"/>
    </source>
</evidence>
<keyword evidence="1" id="KW-0677">Repeat</keyword>
<sequence>MHSVSVLVSLPIHTHFMVPWNDMRRGDCCGRFESITDGYYCKNCDFFVHKICGDGASDHIQHPSDFLHTLHLYTSKPPVHYCDLCGRDIVDLCYHCGICDFDVCLCCAKNPPPPEVIDISETHHHKLTLVKELDKLPSSFKCSAECERVYTAFPYGCDECDVAFHVECVWYQSEVIHPSEVNHSYHSLHPLKLLTGHPPDYSDGKCRLCGTRVDKWFYHCSSCNFTLDLRCVLTLPPQTVLNLKAHDHQLTLLPRLISFTCNACGLKGDRSPYICVQCDFVIHQDCLGLPTIININRHDHRVSRTCLLGVVNSVCGICRQKVDWTCGGYSCKRCSGYVVHSKCATSKYVWNGKELQGVPEETEDIEPYVVIDANTIQHFSHTEHYLRLNVNDDGILYEEKKRCIACSHPIGLQSFYGCRSCDFILHRNCANLPRKKWHVLHNDRLTLVTDEADWFDCRACGRLCHGFRYKDGVKVLDVRCGSISEPFVHPSHHPNHPLFHIPDNRSMECNGCKERRGIAVLSCIEDGCGFALCFKCATLPQVVKHRVHDHPLTLCYGDDASGKYWCEICETETDPSKWFYTCKDHHASLHTSCVLGDFAWLMPRSTIQSFEVLINDSVSRTFCSRCKSRCLYPIILKLVGYSHIYLCSGDCVPSDSD</sequence>
<feature type="domain" description="DC1" evidence="2">
    <location>
        <begin position="547"/>
        <end position="594"/>
    </location>
</feature>
<feature type="domain" description="DC1-like C-terminal" evidence="3">
    <location>
        <begin position="610"/>
        <end position="652"/>
    </location>
</feature>
<feature type="domain" description="DC1" evidence="2">
    <location>
        <begin position="296"/>
        <end position="344"/>
    </location>
</feature>
<dbReference type="InterPro" id="IPR053192">
    <property type="entry name" value="Vacuole_Formation_Reg"/>
</dbReference>
<dbReference type="InterPro" id="IPR054483">
    <property type="entry name" value="DC1-like_CT"/>
</dbReference>
<dbReference type="PANTHER" id="PTHR32410:SF154">
    <property type="entry name" value="CHP-RICH ZINC FINGER PROTEIN-LIKE-RELATED"/>
    <property type="match status" value="1"/>
</dbReference>
<organism evidence="4">
    <name type="scientific">Noccaea caerulescens</name>
    <name type="common">Alpine penny-cress</name>
    <name type="synonym">Thlaspi caerulescens</name>
    <dbReference type="NCBI Taxonomy" id="107243"/>
    <lineage>
        <taxon>Eukaryota</taxon>
        <taxon>Viridiplantae</taxon>
        <taxon>Streptophyta</taxon>
        <taxon>Embryophyta</taxon>
        <taxon>Tracheophyta</taxon>
        <taxon>Spermatophyta</taxon>
        <taxon>Magnoliopsida</taxon>
        <taxon>eudicotyledons</taxon>
        <taxon>Gunneridae</taxon>
        <taxon>Pentapetalae</taxon>
        <taxon>rosids</taxon>
        <taxon>malvids</taxon>
        <taxon>Brassicales</taxon>
        <taxon>Brassicaceae</taxon>
        <taxon>Coluteocarpeae</taxon>
        <taxon>Noccaea</taxon>
    </lineage>
</organism>
<protein>
    <recommendedName>
        <fullName evidence="5">Phorbol-ester/DAG-type domain-containing protein</fullName>
    </recommendedName>
</protein>
<evidence type="ECO:0000256" key="1">
    <source>
        <dbReference type="ARBA" id="ARBA00022737"/>
    </source>
</evidence>
<reference evidence="4" key="1">
    <citation type="submission" date="2016-07" db="EMBL/GenBank/DDBJ databases">
        <title>De novo transcriptome assembly of four accessions of the metal hyperaccumulator plant Noccaea caerulescens.</title>
        <authorList>
            <person name="Blande D."/>
            <person name="Halimaa P."/>
            <person name="Tervahauta A.I."/>
            <person name="Aarts M.G."/>
            <person name="Karenlampi S.O."/>
        </authorList>
    </citation>
    <scope>NUCLEOTIDE SEQUENCE</scope>
</reference>
<dbReference type="AlphaFoldDB" id="A0A1J3HGY0"/>
<feature type="domain" description="DC1" evidence="2">
    <location>
        <begin position="185"/>
        <end position="232"/>
    </location>
</feature>
<dbReference type="SUPFAM" id="SSF57889">
    <property type="entry name" value="Cysteine-rich domain"/>
    <property type="match status" value="6"/>
</dbReference>
<evidence type="ECO:0000259" key="3">
    <source>
        <dbReference type="Pfam" id="PF22926"/>
    </source>
</evidence>
<dbReference type="InterPro" id="IPR046349">
    <property type="entry name" value="C1-like_sf"/>
</dbReference>
<dbReference type="Pfam" id="PF22926">
    <property type="entry name" value="C1-like_CT"/>
    <property type="match status" value="1"/>
</dbReference>
<proteinExistence type="predicted"/>
<dbReference type="PANTHER" id="PTHR32410">
    <property type="entry name" value="CYSTEINE/HISTIDINE-RICH C1 DOMAIN FAMILY PROTEIN"/>
    <property type="match status" value="1"/>
</dbReference>
<dbReference type="Pfam" id="PF03107">
    <property type="entry name" value="C1_2"/>
    <property type="match status" value="6"/>
</dbReference>
<feature type="domain" description="DC1" evidence="2">
    <location>
        <begin position="379"/>
        <end position="430"/>
    </location>
</feature>
<feature type="domain" description="DC1" evidence="2">
    <location>
        <begin position="122"/>
        <end position="169"/>
    </location>
</feature>
<evidence type="ECO:0000259" key="2">
    <source>
        <dbReference type="Pfam" id="PF03107"/>
    </source>
</evidence>
<accession>A0A1J3HGY0</accession>